<dbReference type="Proteomes" id="UP000799770">
    <property type="component" value="Unassembled WGS sequence"/>
</dbReference>
<dbReference type="AlphaFoldDB" id="A0A6A5YDC8"/>
<dbReference type="EMBL" id="ML977386">
    <property type="protein sequence ID" value="KAF2105272.1"/>
    <property type="molecule type" value="Genomic_DNA"/>
</dbReference>
<accession>A0A6A5YDC8</accession>
<feature type="region of interest" description="Disordered" evidence="1">
    <location>
        <begin position="108"/>
        <end position="146"/>
    </location>
</feature>
<proteinExistence type="predicted"/>
<gene>
    <name evidence="2" type="ORF">BDV96DRAFT_608370</name>
</gene>
<keyword evidence="3" id="KW-1185">Reference proteome</keyword>
<evidence type="ECO:0000256" key="1">
    <source>
        <dbReference type="SAM" id="MobiDB-lite"/>
    </source>
</evidence>
<name>A0A6A5YDC8_9PLEO</name>
<feature type="compositionally biased region" description="Acidic residues" evidence="1">
    <location>
        <begin position="132"/>
        <end position="146"/>
    </location>
</feature>
<protein>
    <submittedName>
        <fullName evidence="2">Uncharacterized protein</fullName>
    </submittedName>
</protein>
<feature type="compositionally biased region" description="Basic residues" evidence="1">
    <location>
        <begin position="108"/>
        <end position="122"/>
    </location>
</feature>
<organism evidence="2 3">
    <name type="scientific">Lophiotrema nucula</name>
    <dbReference type="NCBI Taxonomy" id="690887"/>
    <lineage>
        <taxon>Eukaryota</taxon>
        <taxon>Fungi</taxon>
        <taxon>Dikarya</taxon>
        <taxon>Ascomycota</taxon>
        <taxon>Pezizomycotina</taxon>
        <taxon>Dothideomycetes</taxon>
        <taxon>Pleosporomycetidae</taxon>
        <taxon>Pleosporales</taxon>
        <taxon>Lophiotremataceae</taxon>
        <taxon>Lophiotrema</taxon>
    </lineage>
</organism>
<evidence type="ECO:0000313" key="2">
    <source>
        <dbReference type="EMBL" id="KAF2105272.1"/>
    </source>
</evidence>
<sequence length="146" mass="17422">MTLSNTNITFDKALKIKRGRGRQWNICRVALADPKYSAYIRATIVSALHDSLDRADPAHITVRLQSQQQLEPKEYHVAHIYADYNGYLSSELWQDTITEEEIEKNKIRRKEMKMKMKMKRKMKMEMKKKKEEEEEQEEQEEEEEGK</sequence>
<evidence type="ECO:0000313" key="3">
    <source>
        <dbReference type="Proteomes" id="UP000799770"/>
    </source>
</evidence>
<reference evidence="2" key="1">
    <citation type="journal article" date="2020" name="Stud. Mycol.">
        <title>101 Dothideomycetes genomes: a test case for predicting lifestyles and emergence of pathogens.</title>
        <authorList>
            <person name="Haridas S."/>
            <person name="Albert R."/>
            <person name="Binder M."/>
            <person name="Bloem J."/>
            <person name="Labutti K."/>
            <person name="Salamov A."/>
            <person name="Andreopoulos B."/>
            <person name="Baker S."/>
            <person name="Barry K."/>
            <person name="Bills G."/>
            <person name="Bluhm B."/>
            <person name="Cannon C."/>
            <person name="Castanera R."/>
            <person name="Culley D."/>
            <person name="Daum C."/>
            <person name="Ezra D."/>
            <person name="Gonzalez J."/>
            <person name="Henrissat B."/>
            <person name="Kuo A."/>
            <person name="Liang C."/>
            <person name="Lipzen A."/>
            <person name="Lutzoni F."/>
            <person name="Magnuson J."/>
            <person name="Mondo S."/>
            <person name="Nolan M."/>
            <person name="Ohm R."/>
            <person name="Pangilinan J."/>
            <person name="Park H.-J."/>
            <person name="Ramirez L."/>
            <person name="Alfaro M."/>
            <person name="Sun H."/>
            <person name="Tritt A."/>
            <person name="Yoshinaga Y."/>
            <person name="Zwiers L.-H."/>
            <person name="Turgeon B."/>
            <person name="Goodwin S."/>
            <person name="Spatafora J."/>
            <person name="Crous P."/>
            <person name="Grigoriev I."/>
        </authorList>
    </citation>
    <scope>NUCLEOTIDE SEQUENCE</scope>
    <source>
        <strain evidence="2">CBS 627.86</strain>
    </source>
</reference>